<dbReference type="HOGENOM" id="CLU_2050974_0_0_1"/>
<gene>
    <name evidence="1" type="ORF">O9G_005607</name>
</gene>
<evidence type="ECO:0000313" key="1">
    <source>
        <dbReference type="EMBL" id="EPZ35096.1"/>
    </source>
</evidence>
<protein>
    <submittedName>
        <fullName evidence="1">Uncharacterized protein</fullName>
    </submittedName>
</protein>
<evidence type="ECO:0000313" key="2">
    <source>
        <dbReference type="Proteomes" id="UP000030755"/>
    </source>
</evidence>
<dbReference type="EMBL" id="KE560877">
    <property type="protein sequence ID" value="EPZ35096.1"/>
    <property type="molecule type" value="Genomic_DNA"/>
</dbReference>
<sequence>MFEQKKVRDIDAVVLEKMGVSMLYLMMTGLLKTRKLLTCLLMEDLTMGVVDGRLVPVSKVVVCGINFEVVLVVASIIGVDELGTLGTVLVDIGMIDVVVVDRLVVVVVVDDEVRIFDVVV</sequence>
<reference evidence="1 2" key="1">
    <citation type="journal article" date="2013" name="Curr. Biol.">
        <title>Shared signatures of parasitism and phylogenomics unite Cryptomycota and microsporidia.</title>
        <authorList>
            <person name="James T.Y."/>
            <person name="Pelin A."/>
            <person name="Bonen L."/>
            <person name="Ahrendt S."/>
            <person name="Sain D."/>
            <person name="Corradi N."/>
            <person name="Stajich J.E."/>
        </authorList>
    </citation>
    <scope>NUCLEOTIDE SEQUENCE [LARGE SCALE GENOMIC DNA]</scope>
    <source>
        <strain evidence="1 2">CSF55</strain>
    </source>
</reference>
<accession>A0A075B2E4</accession>
<proteinExistence type="predicted"/>
<keyword evidence="2" id="KW-1185">Reference proteome</keyword>
<organism evidence="1 2">
    <name type="scientific">Rozella allomycis (strain CSF55)</name>
    <dbReference type="NCBI Taxonomy" id="988480"/>
    <lineage>
        <taxon>Eukaryota</taxon>
        <taxon>Fungi</taxon>
        <taxon>Fungi incertae sedis</taxon>
        <taxon>Cryptomycota</taxon>
        <taxon>Cryptomycota incertae sedis</taxon>
        <taxon>Rozella</taxon>
    </lineage>
</organism>
<dbReference type="Proteomes" id="UP000030755">
    <property type="component" value="Unassembled WGS sequence"/>
</dbReference>
<name>A0A075B2E4_ROZAC</name>
<dbReference type="AlphaFoldDB" id="A0A075B2E4"/>